<comment type="subcellular location">
    <subcellularLocation>
        <location evidence="1">Cell membrane</location>
        <topology evidence="1">Multi-pass membrane protein</topology>
    </subcellularLocation>
</comment>
<keyword evidence="4 6" id="KW-1133">Transmembrane helix</keyword>
<feature type="transmembrane region" description="Helical" evidence="6">
    <location>
        <begin position="20"/>
        <end position="40"/>
    </location>
</feature>
<evidence type="ECO:0000256" key="3">
    <source>
        <dbReference type="ARBA" id="ARBA00022692"/>
    </source>
</evidence>
<dbReference type="Pfam" id="PF12823">
    <property type="entry name" value="DUF3817"/>
    <property type="match status" value="1"/>
</dbReference>
<dbReference type="EMBL" id="CAEZXK010000001">
    <property type="protein sequence ID" value="CAB4677630.1"/>
    <property type="molecule type" value="Genomic_DNA"/>
</dbReference>
<feature type="domain" description="DUF3817" evidence="7">
    <location>
        <begin position="15"/>
        <end position="101"/>
    </location>
</feature>
<dbReference type="InterPro" id="IPR023845">
    <property type="entry name" value="DUF3817_TM"/>
</dbReference>
<keyword evidence="5 6" id="KW-0472">Membrane</keyword>
<evidence type="ECO:0000313" key="8">
    <source>
        <dbReference type="EMBL" id="CAB4677630.1"/>
    </source>
</evidence>
<dbReference type="NCBIfam" id="TIGR03954">
    <property type="entry name" value="integ_memb_HG"/>
    <property type="match status" value="1"/>
</dbReference>
<sequence>MTNQPSRKIFSSPQRAFQTFAFGEALTWSLLLGALAFRALVGLPQALFTVIGGLHGAMFLGYGVMAALVGVNQRWSFGRIVLGTALAIVPFATLPFEKNLSKNGLLLGRWRLESSGDPSDQHWFDRLFRWFLNRPLLFAAALIVVVIAIFTTLLSLGSPTEWGN</sequence>
<feature type="transmembrane region" description="Helical" evidence="6">
    <location>
        <begin position="136"/>
        <end position="156"/>
    </location>
</feature>
<feature type="transmembrane region" description="Helical" evidence="6">
    <location>
        <begin position="77"/>
        <end position="96"/>
    </location>
</feature>
<evidence type="ECO:0000256" key="2">
    <source>
        <dbReference type="ARBA" id="ARBA00022475"/>
    </source>
</evidence>
<reference evidence="8" key="1">
    <citation type="submission" date="2020-05" db="EMBL/GenBank/DDBJ databases">
        <authorList>
            <person name="Chiriac C."/>
            <person name="Salcher M."/>
            <person name="Ghai R."/>
            <person name="Kavagutti S V."/>
        </authorList>
    </citation>
    <scope>NUCLEOTIDE SEQUENCE</scope>
</reference>
<proteinExistence type="predicted"/>
<evidence type="ECO:0000259" key="7">
    <source>
        <dbReference type="Pfam" id="PF12823"/>
    </source>
</evidence>
<protein>
    <submittedName>
        <fullName evidence="8">Unannotated protein</fullName>
    </submittedName>
</protein>
<gene>
    <name evidence="8" type="ORF">UFOPK2370_00016</name>
</gene>
<accession>A0A6J6MTR4</accession>
<dbReference type="AlphaFoldDB" id="A0A6J6MTR4"/>
<evidence type="ECO:0000256" key="5">
    <source>
        <dbReference type="ARBA" id="ARBA00023136"/>
    </source>
</evidence>
<keyword evidence="2" id="KW-1003">Cell membrane</keyword>
<dbReference type="GO" id="GO:0005886">
    <property type="term" value="C:plasma membrane"/>
    <property type="evidence" value="ECO:0007669"/>
    <property type="project" value="UniProtKB-SubCell"/>
</dbReference>
<evidence type="ECO:0000256" key="6">
    <source>
        <dbReference type="SAM" id="Phobius"/>
    </source>
</evidence>
<organism evidence="8">
    <name type="scientific">freshwater metagenome</name>
    <dbReference type="NCBI Taxonomy" id="449393"/>
    <lineage>
        <taxon>unclassified sequences</taxon>
        <taxon>metagenomes</taxon>
        <taxon>ecological metagenomes</taxon>
    </lineage>
</organism>
<evidence type="ECO:0000256" key="4">
    <source>
        <dbReference type="ARBA" id="ARBA00022989"/>
    </source>
</evidence>
<evidence type="ECO:0000256" key="1">
    <source>
        <dbReference type="ARBA" id="ARBA00004651"/>
    </source>
</evidence>
<name>A0A6J6MTR4_9ZZZZ</name>
<keyword evidence="3 6" id="KW-0812">Transmembrane</keyword>
<feature type="transmembrane region" description="Helical" evidence="6">
    <location>
        <begin position="46"/>
        <end position="70"/>
    </location>
</feature>